<dbReference type="STRING" id="655355.SAMN05216283_1019"/>
<organism evidence="2 3">
    <name type="scientific">Sunxiuqinia elliptica</name>
    <dbReference type="NCBI Taxonomy" id="655355"/>
    <lineage>
        <taxon>Bacteria</taxon>
        <taxon>Pseudomonadati</taxon>
        <taxon>Bacteroidota</taxon>
        <taxon>Bacteroidia</taxon>
        <taxon>Marinilabiliales</taxon>
        <taxon>Prolixibacteraceae</taxon>
        <taxon>Sunxiuqinia</taxon>
    </lineage>
</organism>
<evidence type="ECO:0000256" key="1">
    <source>
        <dbReference type="SAM" id="MobiDB-lite"/>
    </source>
</evidence>
<dbReference type="AlphaFoldDB" id="A0A1I2A2N4"/>
<evidence type="ECO:0000313" key="3">
    <source>
        <dbReference type="Proteomes" id="UP000198964"/>
    </source>
</evidence>
<reference evidence="2 3" key="1">
    <citation type="submission" date="2016-10" db="EMBL/GenBank/DDBJ databases">
        <authorList>
            <person name="de Groot N.N."/>
        </authorList>
    </citation>
    <scope>NUCLEOTIDE SEQUENCE [LARGE SCALE GENOMIC DNA]</scope>
    <source>
        <strain evidence="2 3">CGMCC 1.9156</strain>
    </source>
</reference>
<name>A0A1I2A2N4_9BACT</name>
<sequence length="51" mass="5793">MGQGVKRRPETGLFETRDSPGLLNNNKLLNCNYGYTQTKKYDEPDSKNDSV</sequence>
<evidence type="ECO:0000313" key="2">
    <source>
        <dbReference type="EMBL" id="SFE38394.1"/>
    </source>
</evidence>
<protein>
    <submittedName>
        <fullName evidence="2">Uncharacterized protein</fullName>
    </submittedName>
</protein>
<gene>
    <name evidence="2" type="ORF">SAMN05216283_1019</name>
</gene>
<proteinExistence type="predicted"/>
<keyword evidence="3" id="KW-1185">Reference proteome</keyword>
<dbReference type="EMBL" id="FONW01000001">
    <property type="protein sequence ID" value="SFE38394.1"/>
    <property type="molecule type" value="Genomic_DNA"/>
</dbReference>
<feature type="region of interest" description="Disordered" evidence="1">
    <location>
        <begin position="1"/>
        <end position="26"/>
    </location>
</feature>
<accession>A0A1I2A2N4</accession>
<feature type="compositionally biased region" description="Basic and acidic residues" evidence="1">
    <location>
        <begin position="7"/>
        <end position="18"/>
    </location>
</feature>
<dbReference type="Proteomes" id="UP000198964">
    <property type="component" value="Unassembled WGS sequence"/>
</dbReference>